<keyword evidence="2 4" id="KW-0378">Hydrolase</keyword>
<dbReference type="EMBL" id="CTRP01000014">
    <property type="protein sequence ID" value="CQR73714.1"/>
    <property type="molecule type" value="Genomic_DNA"/>
</dbReference>
<accession>A0A0U1L4A6</accession>
<proteinExistence type="inferred from homology"/>
<name>A0A0U1L4A6_9FIRM</name>
<dbReference type="CDD" id="cd01014">
    <property type="entry name" value="nicotinamidase_related"/>
    <property type="match status" value="1"/>
</dbReference>
<dbReference type="Pfam" id="PF00857">
    <property type="entry name" value="Isochorismatase"/>
    <property type="match status" value="1"/>
</dbReference>
<feature type="domain" description="Isochorismatase-like" evidence="3">
    <location>
        <begin position="36"/>
        <end position="178"/>
    </location>
</feature>
<evidence type="ECO:0000313" key="4">
    <source>
        <dbReference type="EMBL" id="CQR73714.1"/>
    </source>
</evidence>
<gene>
    <name evidence="4" type="ORF">SpAn4DRAFT_0176</name>
</gene>
<dbReference type="SUPFAM" id="SSF52499">
    <property type="entry name" value="Isochorismatase-like hydrolases"/>
    <property type="match status" value="1"/>
</dbReference>
<evidence type="ECO:0000256" key="1">
    <source>
        <dbReference type="ARBA" id="ARBA00006336"/>
    </source>
</evidence>
<dbReference type="AlphaFoldDB" id="A0A0U1L4A6"/>
<dbReference type="Proteomes" id="UP000049855">
    <property type="component" value="Unassembled WGS sequence"/>
</dbReference>
<dbReference type="Gene3D" id="3.40.50.850">
    <property type="entry name" value="Isochorismatase-like"/>
    <property type="match status" value="1"/>
</dbReference>
<organism evidence="4 5">
    <name type="scientific">Sporomusa ovata</name>
    <dbReference type="NCBI Taxonomy" id="2378"/>
    <lineage>
        <taxon>Bacteria</taxon>
        <taxon>Bacillati</taxon>
        <taxon>Bacillota</taxon>
        <taxon>Negativicutes</taxon>
        <taxon>Selenomonadales</taxon>
        <taxon>Sporomusaceae</taxon>
        <taxon>Sporomusa</taxon>
    </lineage>
</organism>
<dbReference type="PANTHER" id="PTHR43540:SF1">
    <property type="entry name" value="ISOCHORISMATASE HYDROLASE"/>
    <property type="match status" value="1"/>
</dbReference>
<reference evidence="5" key="1">
    <citation type="submission" date="2015-03" db="EMBL/GenBank/DDBJ databases">
        <authorList>
            <person name="Nijsse Bart"/>
        </authorList>
    </citation>
    <scope>NUCLEOTIDE SEQUENCE [LARGE SCALE GENOMIC DNA]</scope>
</reference>
<evidence type="ECO:0000256" key="2">
    <source>
        <dbReference type="ARBA" id="ARBA00022801"/>
    </source>
</evidence>
<dbReference type="EC" id="3.3.2.1" evidence="4"/>
<dbReference type="InterPro" id="IPR036380">
    <property type="entry name" value="Isochorismatase-like_sf"/>
</dbReference>
<evidence type="ECO:0000259" key="3">
    <source>
        <dbReference type="Pfam" id="PF00857"/>
    </source>
</evidence>
<dbReference type="InterPro" id="IPR050272">
    <property type="entry name" value="Isochorismatase-like_hydrls"/>
</dbReference>
<dbReference type="GO" id="GO:0008908">
    <property type="term" value="F:isochorismatase activity"/>
    <property type="evidence" value="ECO:0007669"/>
    <property type="project" value="UniProtKB-EC"/>
</dbReference>
<evidence type="ECO:0000313" key="5">
    <source>
        <dbReference type="Proteomes" id="UP000049855"/>
    </source>
</evidence>
<dbReference type="PANTHER" id="PTHR43540">
    <property type="entry name" value="PEROXYUREIDOACRYLATE/UREIDOACRYLATE AMIDOHYDROLASE-RELATED"/>
    <property type="match status" value="1"/>
</dbReference>
<dbReference type="InterPro" id="IPR000868">
    <property type="entry name" value="Isochorismatase-like_dom"/>
</dbReference>
<protein>
    <submittedName>
        <fullName evidence="4">Isochorismatase</fullName>
        <ecNumber evidence="4">3.3.2.1</ecNumber>
    </submittedName>
</protein>
<sequence>MKKHLEITIRQIINQKILSFDERQACLMNERLLKETALIIIDVQKAIDNPVWFQYGARNNLNAENNMTEILNLWRKSGQPIFHVKHESNELNSTYRPGQAGCNFKECVAPLEGEHIIVKHVNSAFIGTGLESMLKKLNVSCVVIFGVITNNSVDASVRMSGNLGFITYLVEDACFTYAKPDFCGCVRTADEVHAMTLSNLDNEYCQVISTYNLKKILTGNTTKIP</sequence>
<keyword evidence="5" id="KW-1185">Reference proteome</keyword>
<comment type="similarity">
    <text evidence="1">Belongs to the isochorismatase family.</text>
</comment>